<dbReference type="PIRSF" id="PIRSF008159">
    <property type="entry name" value="UCP008159_ABC"/>
    <property type="match status" value="1"/>
</dbReference>
<proteinExistence type="predicted"/>
<evidence type="ECO:0000313" key="2">
    <source>
        <dbReference type="Proteomes" id="UP000663069"/>
    </source>
</evidence>
<dbReference type="Proteomes" id="UP000663069">
    <property type="component" value="Chromosome"/>
</dbReference>
<sequence>MNKKEDSLRKFFLLFLAWIPQVMAHPHAFIDMKIKLLVDEEKLTGFRMQWRLDEASSSEMLYDLVLAEGDATAKQRLVDDVMKNVVAEHYFSYFFDKDNKKIKYKATPQNYGMRAQGTYLDYYFDVLLATPQKLTANQFSLMTYDKTYYVAMLYPEPVRQSVDFSALPANCQGKLIEPNIDEKWRRYATSLDKSQRDTDDSLGTMFAQTIQIQCE</sequence>
<dbReference type="EMBL" id="CP063056">
    <property type="protein sequence ID" value="QPB42361.1"/>
    <property type="molecule type" value="Genomic_DNA"/>
</dbReference>
<dbReference type="Pfam" id="PF06226">
    <property type="entry name" value="DUF1007"/>
    <property type="match status" value="1"/>
</dbReference>
<gene>
    <name evidence="1" type="ORF">IHV77_10720</name>
</gene>
<dbReference type="InterPro" id="IPR010412">
    <property type="entry name" value="DUF1007"/>
</dbReference>
<dbReference type="InterPro" id="IPR016537">
    <property type="entry name" value="UCP008159_ABC"/>
</dbReference>
<protein>
    <submittedName>
        <fullName evidence="1">DUF1007 family protein</fullName>
    </submittedName>
</protein>
<organism evidence="1 2">
    <name type="scientific">Rodentibacter haemolyticus</name>
    <dbReference type="NCBI Taxonomy" id="2778911"/>
    <lineage>
        <taxon>Bacteria</taxon>
        <taxon>Pseudomonadati</taxon>
        <taxon>Pseudomonadota</taxon>
        <taxon>Gammaproteobacteria</taxon>
        <taxon>Pasteurellales</taxon>
        <taxon>Pasteurellaceae</taxon>
        <taxon>Rodentibacter</taxon>
    </lineage>
</organism>
<keyword evidence="2" id="KW-1185">Reference proteome</keyword>
<reference evidence="1 2" key="1">
    <citation type="submission" date="2020-10" db="EMBL/GenBank/DDBJ databases">
        <title>Genome Sequencing of Rodentibacter spp. strain DSM111151.</title>
        <authorList>
            <person name="Benga L."/>
            <person name="Lautwein T."/>
        </authorList>
    </citation>
    <scope>NUCLEOTIDE SEQUENCE [LARGE SCALE GENOMIC DNA]</scope>
    <source>
        <strain evidence="1 2">DSM 111151</strain>
    </source>
</reference>
<name>A0ABX6UZ40_9PAST</name>
<evidence type="ECO:0000313" key="1">
    <source>
        <dbReference type="EMBL" id="QPB42361.1"/>
    </source>
</evidence>
<accession>A0ABX6UZ40</accession>